<dbReference type="GeneID" id="139181686"/>
<protein>
    <submittedName>
        <fullName evidence="2">Uncharacterized protein isoform X1</fullName>
    </submittedName>
</protein>
<gene>
    <name evidence="2" type="primary">LOC139181686</name>
</gene>
<dbReference type="Proteomes" id="UP001652663">
    <property type="component" value="Chromosome X"/>
</dbReference>
<evidence type="ECO:0000313" key="2">
    <source>
        <dbReference type="RefSeq" id="XP_070641391.1"/>
    </source>
</evidence>
<dbReference type="InterPro" id="IPR033615">
    <property type="entry name" value="EOLA1/EOLA2"/>
</dbReference>
<sequence length="260" mass="28106">MRTAVGFVKMQPPCESPALAGVAAADGALRRSPSPCEPEREQMVPPRPRMWDLQALLTLRRKRRAAGGRGSGRVKMPSQASRRVFSPLATKQAPSASGHRSACSHFLLRDSTHTGLVVIGGTLLCLENPGPNQVQELENQALLPDLQQKYMTALANPRWLLQPIPGRGRKGIFQVDIPQHLILFGQEACPDWAFERKVTKIPAHGDTMQSPPCSGLAHLVVSESALHCSAQLVRGWGQGLPLHDAALDSARDSGTLSSTN</sequence>
<dbReference type="PANTHER" id="PTHR31666:SF0">
    <property type="entry name" value="PROTEIN EOLA1-RELATED"/>
    <property type="match status" value="1"/>
</dbReference>
<organism evidence="1 2">
    <name type="scientific">Bos indicus</name>
    <name type="common">Zebu</name>
    <dbReference type="NCBI Taxonomy" id="9915"/>
    <lineage>
        <taxon>Eukaryota</taxon>
        <taxon>Metazoa</taxon>
        <taxon>Chordata</taxon>
        <taxon>Craniata</taxon>
        <taxon>Vertebrata</taxon>
        <taxon>Euteleostomi</taxon>
        <taxon>Mammalia</taxon>
        <taxon>Eutheria</taxon>
        <taxon>Laurasiatheria</taxon>
        <taxon>Artiodactyla</taxon>
        <taxon>Ruminantia</taxon>
        <taxon>Pecora</taxon>
        <taxon>Bovidae</taxon>
        <taxon>Bovinae</taxon>
        <taxon>Bos</taxon>
    </lineage>
</organism>
<proteinExistence type="predicted"/>
<evidence type="ECO:0000313" key="1">
    <source>
        <dbReference type="Proteomes" id="UP001652663"/>
    </source>
</evidence>
<keyword evidence="1" id="KW-1185">Reference proteome</keyword>
<accession>A0ABM4S0S0</accession>
<dbReference type="PANTHER" id="PTHR31666">
    <property type="entry name" value="PROTEIN CXORF40A-RELATED"/>
    <property type="match status" value="1"/>
</dbReference>
<name>A0ABM4S0S0_BOSIN</name>
<dbReference type="RefSeq" id="XP_070641391.1">
    <property type="nucleotide sequence ID" value="XM_070785290.1"/>
</dbReference>
<reference evidence="2" key="1">
    <citation type="submission" date="2025-08" db="UniProtKB">
        <authorList>
            <consortium name="RefSeq"/>
        </authorList>
    </citation>
    <scope>IDENTIFICATION</scope>
    <source>
        <tissue evidence="2">Blood</tissue>
    </source>
</reference>